<evidence type="ECO:0000313" key="2">
    <source>
        <dbReference type="EMBL" id="ADW68824.1"/>
    </source>
</evidence>
<dbReference type="Proteomes" id="UP000000343">
    <property type="component" value="Chromosome"/>
</dbReference>
<evidence type="ECO:0000313" key="3">
    <source>
        <dbReference type="Proteomes" id="UP000000343"/>
    </source>
</evidence>
<dbReference type="EMBL" id="CP002480">
    <property type="protein sequence ID" value="ADW68824.1"/>
    <property type="molecule type" value="Genomic_DNA"/>
</dbReference>
<dbReference type="PaxDb" id="1198114-AciX9_1776"/>
<dbReference type="HOGENOM" id="CLU_064955_0_0_0"/>
<dbReference type="KEGG" id="acm:AciX9_1776"/>
<reference evidence="3" key="1">
    <citation type="submission" date="2011-01" db="EMBL/GenBank/DDBJ databases">
        <title>Complete sequence of chromosome of Acidobacterium sp. MP5ACTX9.</title>
        <authorList>
            <consortium name="US DOE Joint Genome Institute"/>
            <person name="Lucas S."/>
            <person name="Copeland A."/>
            <person name="Lapidus A."/>
            <person name="Cheng J.-F."/>
            <person name="Goodwin L."/>
            <person name="Pitluck S."/>
            <person name="Teshima H."/>
            <person name="Detter J.C."/>
            <person name="Han C."/>
            <person name="Tapia R."/>
            <person name="Land M."/>
            <person name="Hauser L."/>
            <person name="Kyrpides N."/>
            <person name="Ivanova N."/>
            <person name="Ovchinnikova G."/>
            <person name="Pagani I."/>
            <person name="Rawat S.R."/>
            <person name="Mannisto M."/>
            <person name="Haggblom M.M."/>
            <person name="Woyke T."/>
        </authorList>
    </citation>
    <scope>NUCLEOTIDE SEQUENCE [LARGE SCALE GENOMIC DNA]</scope>
    <source>
        <strain evidence="3">MP5ACTX9</strain>
    </source>
</reference>
<dbReference type="AlphaFoldDB" id="E8WZD6"/>
<dbReference type="OrthoDB" id="119744at2"/>
<name>E8WZD6_GRATM</name>
<feature type="signal peptide" evidence="1">
    <location>
        <begin position="1"/>
        <end position="20"/>
    </location>
</feature>
<sequence>MKMHVAVSLSLLAVPLAIHAEQLVPAGSIIQCTVAEAKISSKTTNVGDPVLCQVSHVEMYGRSTFPYGSYLVGHFEDYKDPGHFVGKGWMELKFDRMVLQPDTVIPISARVVAAPKYNVDKEGRILGNGHPVRDIVEWSIPILWPIDLINLPRRGPSPVLKPESRLTLKLTDDLGIPTPDQIREETLPRRQAALIERQPAPEPVAYEPPRQQYVPQQTYAPQPTYQQQAPQVVYQINPPQPAPIIVQQQPAPQVVYQYPPPPPRYVPYGYYTPVPAAYRYYPPAY</sequence>
<organism evidence="3">
    <name type="scientific">Granulicella tundricola (strain ATCC BAA-1859 / DSM 23138 / MP5ACTX9)</name>
    <dbReference type="NCBI Taxonomy" id="1198114"/>
    <lineage>
        <taxon>Bacteria</taxon>
        <taxon>Pseudomonadati</taxon>
        <taxon>Acidobacteriota</taxon>
        <taxon>Terriglobia</taxon>
        <taxon>Terriglobales</taxon>
        <taxon>Acidobacteriaceae</taxon>
        <taxon>Granulicella</taxon>
    </lineage>
</organism>
<gene>
    <name evidence="2" type="ordered locus">AciX9_1776</name>
</gene>
<dbReference type="eggNOG" id="ENOG5033SBH">
    <property type="taxonomic scope" value="Bacteria"/>
</dbReference>
<keyword evidence="3" id="KW-1185">Reference proteome</keyword>
<protein>
    <submittedName>
        <fullName evidence="2">Uncharacterized protein</fullName>
    </submittedName>
</protein>
<evidence type="ECO:0000256" key="1">
    <source>
        <dbReference type="SAM" id="SignalP"/>
    </source>
</evidence>
<proteinExistence type="predicted"/>
<dbReference type="STRING" id="1198114.AciX9_1776"/>
<dbReference type="RefSeq" id="WP_013580143.1">
    <property type="nucleotide sequence ID" value="NC_015064.1"/>
</dbReference>
<accession>E8WZD6</accession>
<feature type="chain" id="PRO_5003230104" evidence="1">
    <location>
        <begin position="21"/>
        <end position="285"/>
    </location>
</feature>
<keyword evidence="1" id="KW-0732">Signal</keyword>